<keyword evidence="8" id="KW-1185">Reference proteome</keyword>
<evidence type="ECO:0000313" key="7">
    <source>
        <dbReference type="EMBL" id="KAF7378325.1"/>
    </source>
</evidence>
<dbReference type="EMBL" id="JACAZH010000001">
    <property type="protein sequence ID" value="KAF7378325.1"/>
    <property type="molecule type" value="Genomic_DNA"/>
</dbReference>
<comment type="caution">
    <text evidence="7">The sequence shown here is derived from an EMBL/GenBank/DDBJ whole genome shotgun (WGS) entry which is preliminary data.</text>
</comment>
<feature type="region of interest" description="Disordered" evidence="5">
    <location>
        <begin position="1"/>
        <end position="20"/>
    </location>
</feature>
<dbReference type="Gene3D" id="6.10.140.2220">
    <property type="match status" value="1"/>
</dbReference>
<dbReference type="SUPFAM" id="SSF144232">
    <property type="entry name" value="HIT/MYND zinc finger-like"/>
    <property type="match status" value="1"/>
</dbReference>
<sequence>MRSPRDESPARPVSPTTASRNARIKAAAYRWALDEASRTPTQKVLGIPSKQNSPEDWNLHFGKALAEKYGPGADLCNIHISGESKILLAQEGVLVGLAIEQLTYNDFEAKWAALDVKEKKRIVLDGIVRAAYIAREKSRPDCPEMSVLGLLKAIHAHDPNPTFRIRSIYLFRHPAVEQEYYPFTTESARDDYRAFGHLRMIERSFFIVQALMGILEAYAGVPAPKTSIKEEAEGETMQNCYACGAVPSERSTITLKKCSGCKAVWYCSRACQHRDWRVHKKLCGSLSTKFDSGLVTATSNDLAPAEFVGCPAAAPGYVRSPALWRQIWRLSKKDSYDRDYHFDTTPGNTRSIRIPDRMGLGVIFLVARRRAMRSGDRGAVCKMYSILEYHRVNDVFQLTAHQIRSQLEREYRVTLDSPADFGAPPTAEEISEELEYMRRRTRPGDKQEEADERWSMAAGDLVNIWERWDADPDSYP</sequence>
<dbReference type="OrthoDB" id="2993427at2759"/>
<dbReference type="InterPro" id="IPR002893">
    <property type="entry name" value="Znf_MYND"/>
</dbReference>
<evidence type="ECO:0000259" key="6">
    <source>
        <dbReference type="PROSITE" id="PS50865"/>
    </source>
</evidence>
<evidence type="ECO:0000256" key="1">
    <source>
        <dbReference type="ARBA" id="ARBA00022723"/>
    </source>
</evidence>
<dbReference type="Proteomes" id="UP000623467">
    <property type="component" value="Unassembled WGS sequence"/>
</dbReference>
<keyword evidence="2 4" id="KW-0863">Zinc-finger</keyword>
<evidence type="ECO:0000256" key="2">
    <source>
        <dbReference type="ARBA" id="ARBA00022771"/>
    </source>
</evidence>
<dbReference type="PROSITE" id="PS01360">
    <property type="entry name" value="ZF_MYND_1"/>
    <property type="match status" value="1"/>
</dbReference>
<organism evidence="7 8">
    <name type="scientific">Mycena sanguinolenta</name>
    <dbReference type="NCBI Taxonomy" id="230812"/>
    <lineage>
        <taxon>Eukaryota</taxon>
        <taxon>Fungi</taxon>
        <taxon>Dikarya</taxon>
        <taxon>Basidiomycota</taxon>
        <taxon>Agaricomycotina</taxon>
        <taxon>Agaricomycetes</taxon>
        <taxon>Agaricomycetidae</taxon>
        <taxon>Agaricales</taxon>
        <taxon>Marasmiineae</taxon>
        <taxon>Mycenaceae</taxon>
        <taxon>Mycena</taxon>
    </lineage>
</organism>
<evidence type="ECO:0000256" key="3">
    <source>
        <dbReference type="ARBA" id="ARBA00022833"/>
    </source>
</evidence>
<dbReference type="PROSITE" id="PS50865">
    <property type="entry name" value="ZF_MYND_2"/>
    <property type="match status" value="1"/>
</dbReference>
<proteinExistence type="predicted"/>
<evidence type="ECO:0000313" key="8">
    <source>
        <dbReference type="Proteomes" id="UP000623467"/>
    </source>
</evidence>
<dbReference type="Pfam" id="PF01753">
    <property type="entry name" value="zf-MYND"/>
    <property type="match status" value="1"/>
</dbReference>
<gene>
    <name evidence="7" type="ORF">MSAN_00258500</name>
</gene>
<dbReference type="AlphaFoldDB" id="A0A8H7DLB4"/>
<name>A0A8H7DLB4_9AGAR</name>
<reference evidence="7" key="1">
    <citation type="submission" date="2020-05" db="EMBL/GenBank/DDBJ databases">
        <title>Mycena genomes resolve the evolution of fungal bioluminescence.</title>
        <authorList>
            <person name="Tsai I.J."/>
        </authorList>
    </citation>
    <scope>NUCLEOTIDE SEQUENCE</scope>
    <source>
        <strain evidence="7">160909Yilan</strain>
    </source>
</reference>
<keyword evidence="1" id="KW-0479">Metal-binding</keyword>
<evidence type="ECO:0000256" key="5">
    <source>
        <dbReference type="SAM" id="MobiDB-lite"/>
    </source>
</evidence>
<feature type="domain" description="MYND-type" evidence="6">
    <location>
        <begin position="240"/>
        <end position="283"/>
    </location>
</feature>
<protein>
    <recommendedName>
        <fullName evidence="6">MYND-type domain-containing protein</fullName>
    </recommendedName>
</protein>
<keyword evidence="3" id="KW-0862">Zinc</keyword>
<accession>A0A8H7DLB4</accession>
<evidence type="ECO:0000256" key="4">
    <source>
        <dbReference type="PROSITE-ProRule" id="PRU00134"/>
    </source>
</evidence>
<dbReference type="GO" id="GO:0008270">
    <property type="term" value="F:zinc ion binding"/>
    <property type="evidence" value="ECO:0007669"/>
    <property type="project" value="UniProtKB-KW"/>
</dbReference>